<organism evidence="2 3">
    <name type="scientific">Adiantum capillus-veneris</name>
    <name type="common">Maidenhair fern</name>
    <dbReference type="NCBI Taxonomy" id="13818"/>
    <lineage>
        <taxon>Eukaryota</taxon>
        <taxon>Viridiplantae</taxon>
        <taxon>Streptophyta</taxon>
        <taxon>Embryophyta</taxon>
        <taxon>Tracheophyta</taxon>
        <taxon>Polypodiopsida</taxon>
        <taxon>Polypodiidae</taxon>
        <taxon>Polypodiales</taxon>
        <taxon>Pteridineae</taxon>
        <taxon>Pteridaceae</taxon>
        <taxon>Vittarioideae</taxon>
        <taxon>Adiantum</taxon>
    </lineage>
</organism>
<dbReference type="Proteomes" id="UP000886520">
    <property type="component" value="Chromosome 7"/>
</dbReference>
<gene>
    <name evidence="2" type="ORF">GOP47_0007455</name>
</gene>
<feature type="signal peptide" evidence="1">
    <location>
        <begin position="1"/>
        <end position="34"/>
    </location>
</feature>
<keyword evidence="3" id="KW-1185">Reference proteome</keyword>
<proteinExistence type="predicted"/>
<dbReference type="EMBL" id="JABFUD020000007">
    <property type="protein sequence ID" value="KAI5077631.1"/>
    <property type="molecule type" value="Genomic_DNA"/>
</dbReference>
<comment type="caution">
    <text evidence="2">The sequence shown here is derived from an EMBL/GenBank/DDBJ whole genome shotgun (WGS) entry which is preliminary data.</text>
</comment>
<accession>A0A9D4V1C0</accession>
<feature type="chain" id="PRO_5039050117" evidence="1">
    <location>
        <begin position="35"/>
        <end position="265"/>
    </location>
</feature>
<keyword evidence="1" id="KW-0732">Signal</keyword>
<reference evidence="2" key="1">
    <citation type="submission" date="2021-01" db="EMBL/GenBank/DDBJ databases">
        <title>Adiantum capillus-veneris genome.</title>
        <authorList>
            <person name="Fang Y."/>
            <person name="Liao Q."/>
        </authorList>
    </citation>
    <scope>NUCLEOTIDE SEQUENCE</scope>
    <source>
        <strain evidence="2">H3</strain>
        <tissue evidence="2">Leaf</tissue>
    </source>
</reference>
<sequence length="265" mass="29314">MPLSCSLWRLSNLCLTSWWTAWLGLSFVPPPTLPLVCHKITQRRFMLPNQMAEKEAQALIRTLAQGNSSTGYLMQLRMEAESSVPMPILSSVTSVLQDPALAANTSSSNLGVGIRSATDLKLILLDSQATHSNAFSSCASCTHGVECDSNQVLGRRFWQSLQHNASKMKNPLQALRLGDLGDVQIAGGSLVDLCSWLDCRALYSHKDRSTLFDKSKERERTESLVHNFSHCCSLKGEILQRRSKPCSPSAEIPSISYGNYCRSHR</sequence>
<evidence type="ECO:0000313" key="2">
    <source>
        <dbReference type="EMBL" id="KAI5077631.1"/>
    </source>
</evidence>
<protein>
    <submittedName>
        <fullName evidence="2">Uncharacterized protein</fullName>
    </submittedName>
</protein>
<evidence type="ECO:0000313" key="3">
    <source>
        <dbReference type="Proteomes" id="UP000886520"/>
    </source>
</evidence>
<name>A0A9D4V1C0_ADICA</name>
<dbReference type="AlphaFoldDB" id="A0A9D4V1C0"/>
<evidence type="ECO:0000256" key="1">
    <source>
        <dbReference type="SAM" id="SignalP"/>
    </source>
</evidence>